<dbReference type="EMBL" id="CP017581">
    <property type="protein sequence ID" value="ARF49998.1"/>
    <property type="molecule type" value="Genomic_DNA"/>
</dbReference>
<name>H3RDT4_PANSE</name>
<organism evidence="3 4">
    <name type="scientific">Pantoea stewartii subsp. stewartii DC283</name>
    <dbReference type="NCBI Taxonomy" id="660596"/>
    <lineage>
        <taxon>Bacteria</taxon>
        <taxon>Pseudomonadati</taxon>
        <taxon>Pseudomonadota</taxon>
        <taxon>Gammaproteobacteria</taxon>
        <taxon>Enterobacterales</taxon>
        <taxon>Erwiniaceae</taxon>
        <taxon>Pantoea</taxon>
    </lineage>
</organism>
<accession>H3RDT4</accession>
<dbReference type="RefSeq" id="WP_006119553.1">
    <property type="nucleotide sequence ID" value="NZ_AHIE01000017.1"/>
</dbReference>
<evidence type="ECO:0000313" key="3">
    <source>
        <dbReference type="EMBL" id="EHU00523.1"/>
    </source>
</evidence>
<feature type="region of interest" description="Disordered" evidence="1">
    <location>
        <begin position="70"/>
        <end position="104"/>
    </location>
</feature>
<protein>
    <submittedName>
        <fullName evidence="3">Uncharacterized protein</fullName>
    </submittedName>
</protein>
<reference evidence="3" key="2">
    <citation type="submission" date="2012-01" db="EMBL/GenBank/DDBJ databases">
        <authorList>
            <person name="Biehl B.S."/>
            <person name="Ding Y."/>
            <person name="Dugan-Rocha S.P."/>
            <person name="Gibbs R.A."/>
            <person name="Glasner J.D."/>
            <person name="Kovar C."/>
            <person name="Muzny D.M."/>
            <person name="Neeno-Eckwall E.C."/>
            <person name="Perna N.T."/>
            <person name="Qin X."/>
            <person name="von Bodman S.B."/>
            <person name="Weinstock G.M."/>
        </authorList>
    </citation>
    <scope>NUCLEOTIDE SEQUENCE</scope>
    <source>
        <strain evidence="3">DC283</strain>
    </source>
</reference>
<dbReference type="KEGG" id="pstw:DSJ_12020"/>
<keyword evidence="5" id="KW-1185">Reference proteome</keyword>
<reference evidence="2 5" key="3">
    <citation type="submission" date="2016-10" db="EMBL/GenBank/DDBJ databases">
        <title>Complete Genome Assembly of Pantoea stewartii subsp. stewartii DC283, a Corn Pathogen.</title>
        <authorList>
            <person name="Duong D.A."/>
            <person name="Stevens A.M."/>
            <person name="Jensen R.V."/>
        </authorList>
    </citation>
    <scope>NUCLEOTIDE SEQUENCE [LARGE SCALE GENOMIC DNA]</scope>
    <source>
        <strain evidence="2 5">DC283</strain>
    </source>
</reference>
<evidence type="ECO:0000256" key="1">
    <source>
        <dbReference type="SAM" id="MobiDB-lite"/>
    </source>
</evidence>
<evidence type="ECO:0000313" key="4">
    <source>
        <dbReference type="Proteomes" id="UP000005050"/>
    </source>
</evidence>
<evidence type="ECO:0000313" key="2">
    <source>
        <dbReference type="EMBL" id="ARF49998.1"/>
    </source>
</evidence>
<dbReference type="EMBL" id="AHIE01000017">
    <property type="protein sequence ID" value="EHU00523.1"/>
    <property type="molecule type" value="Genomic_DNA"/>
</dbReference>
<gene>
    <name evidence="3" type="ORF">CKS_2592</name>
    <name evidence="2" type="ORF">DSJ_12020</name>
</gene>
<dbReference type="OrthoDB" id="9913729at2"/>
<reference evidence="3 4" key="1">
    <citation type="journal article" date="2012" name="Mol. Microbiol.">
        <title>The genetic and structural basis of two distinct terminal side branch residues in stewartan and amylovoran exopolysaccharides and their potential role in host adaptation.</title>
        <authorList>
            <person name="Wang X."/>
            <person name="Yang F."/>
            <person name="von Bodman S.B."/>
        </authorList>
    </citation>
    <scope>NUCLEOTIDE SEQUENCE [LARGE SCALE GENOMIC DNA]</scope>
    <source>
        <strain evidence="3 4">DC283</strain>
    </source>
</reference>
<evidence type="ECO:0000313" key="5">
    <source>
        <dbReference type="Proteomes" id="UP000192380"/>
    </source>
</evidence>
<sequence>MNSTGTPADSLRPEDRAKLDRLYAITADVIREYEEKHKVKVLFSTRETQEERDAWMLKSMVRQIAENNENARRAELHRQSNTDDARADRNHVYPEWAERRYQGD</sequence>
<dbReference type="STRING" id="660596.DSJ_12020"/>
<proteinExistence type="predicted"/>
<dbReference type="Proteomes" id="UP000005050">
    <property type="component" value="Unassembled WGS sequence"/>
</dbReference>
<dbReference type="Proteomes" id="UP000192380">
    <property type="component" value="Chromosome"/>
</dbReference>
<dbReference type="AlphaFoldDB" id="H3RDT4"/>